<protein>
    <recommendedName>
        <fullName evidence="3">Lipoprotein</fullName>
    </recommendedName>
</protein>
<accession>F2IEM9</accession>
<evidence type="ECO:0000313" key="1">
    <source>
        <dbReference type="EMBL" id="AEA44568.1"/>
    </source>
</evidence>
<reference evidence="2" key="2">
    <citation type="submission" date="2011-02" db="EMBL/GenBank/DDBJ databases">
        <title>The complete genome of Fluviicola taffensis DSM 16823.</title>
        <authorList>
            <consortium name="US DOE Joint Genome Institute (JGI-PGF)"/>
            <person name="Lucas S."/>
            <person name="Copeland A."/>
            <person name="Lapidus A."/>
            <person name="Bruce D."/>
            <person name="Goodwin L."/>
            <person name="Pitluck S."/>
            <person name="Kyrpides N."/>
            <person name="Mavromatis K."/>
            <person name="Ivanova N."/>
            <person name="Mikhailova N."/>
            <person name="Pagani I."/>
            <person name="Chertkov O."/>
            <person name="Detter J.C."/>
            <person name="Han C."/>
            <person name="Tapia R."/>
            <person name="Land M."/>
            <person name="Hauser L."/>
            <person name="Markowitz V."/>
            <person name="Cheng J.-F."/>
            <person name="Hugenholtz P."/>
            <person name="Woyke T."/>
            <person name="Wu D."/>
            <person name="Tindall B."/>
            <person name="Pomrenke H.G."/>
            <person name="Brambilla E."/>
            <person name="Klenk H.-P."/>
            <person name="Eisen J.A."/>
        </authorList>
    </citation>
    <scope>NUCLEOTIDE SEQUENCE [LARGE SCALE GENOMIC DNA]</scope>
    <source>
        <strain evidence="2">DSM 16823 / RW262 / RW262</strain>
    </source>
</reference>
<sequence length="190" mass="21874">MRTPLFFLLIGLIFFSCKKDKIQPTISSNYYQSSGNLLILKIGDSLESVYEYNLASSELTNDSLPLYIDTNSNVVNDYTYWKFSPNPDTLLWNSSTDFSFLTSEIDKTKLQLLNYSIPFDSTKFQLLFPQSNINCSLVWSKISNLDIVKTYRNSYPNSKIGLSKVLINEYDESIGFTVPRIKFLVFLVKE</sequence>
<dbReference type="PROSITE" id="PS51257">
    <property type="entry name" value="PROKAR_LIPOPROTEIN"/>
    <property type="match status" value="1"/>
</dbReference>
<dbReference type="Proteomes" id="UP000007463">
    <property type="component" value="Chromosome"/>
</dbReference>
<dbReference type="STRING" id="755732.Fluta_2584"/>
<dbReference type="RefSeq" id="WP_013687338.1">
    <property type="nucleotide sequence ID" value="NC_015321.1"/>
</dbReference>
<dbReference type="HOGENOM" id="CLU_1426078_0_0_10"/>
<gene>
    <name evidence="1" type="ordered locus">Fluta_2584</name>
</gene>
<evidence type="ECO:0000313" key="2">
    <source>
        <dbReference type="Proteomes" id="UP000007463"/>
    </source>
</evidence>
<reference evidence="1 2" key="1">
    <citation type="journal article" date="2011" name="Stand. Genomic Sci.">
        <title>Complete genome sequence of the gliding freshwater bacterium Fluviicola taffensis type strain (RW262).</title>
        <authorList>
            <person name="Woyke T."/>
            <person name="Chertkov O."/>
            <person name="Lapidus A."/>
            <person name="Nolan M."/>
            <person name="Lucas S."/>
            <person name="Del Rio T.G."/>
            <person name="Tice H."/>
            <person name="Cheng J.F."/>
            <person name="Tapia R."/>
            <person name="Han C."/>
            <person name="Goodwin L."/>
            <person name="Pitluck S."/>
            <person name="Liolios K."/>
            <person name="Pagani I."/>
            <person name="Ivanova N."/>
            <person name="Huntemann M."/>
            <person name="Mavromatis K."/>
            <person name="Mikhailova N."/>
            <person name="Pati A."/>
            <person name="Chen A."/>
            <person name="Palaniappan K."/>
            <person name="Land M."/>
            <person name="Hauser L."/>
            <person name="Brambilla E.M."/>
            <person name="Rohde M."/>
            <person name="Mwirichia R."/>
            <person name="Sikorski J."/>
            <person name="Tindall B.J."/>
            <person name="Goker M."/>
            <person name="Bristow J."/>
            <person name="Eisen J.A."/>
            <person name="Markowitz V."/>
            <person name="Hugenholtz P."/>
            <person name="Klenk H.P."/>
            <person name="Kyrpides N.C."/>
        </authorList>
    </citation>
    <scope>NUCLEOTIDE SEQUENCE [LARGE SCALE GENOMIC DNA]</scope>
    <source>
        <strain evidence="2">DSM 16823 / RW262 / RW262</strain>
    </source>
</reference>
<organism evidence="1 2">
    <name type="scientific">Fluviicola taffensis (strain DSM 16823 / NCIMB 13979 / RW262)</name>
    <dbReference type="NCBI Taxonomy" id="755732"/>
    <lineage>
        <taxon>Bacteria</taxon>
        <taxon>Pseudomonadati</taxon>
        <taxon>Bacteroidota</taxon>
        <taxon>Flavobacteriia</taxon>
        <taxon>Flavobacteriales</taxon>
        <taxon>Crocinitomicaceae</taxon>
        <taxon>Fluviicola</taxon>
    </lineage>
</organism>
<proteinExistence type="predicted"/>
<dbReference type="EMBL" id="CP002542">
    <property type="protein sequence ID" value="AEA44568.1"/>
    <property type="molecule type" value="Genomic_DNA"/>
</dbReference>
<dbReference type="KEGG" id="fte:Fluta_2584"/>
<dbReference type="AlphaFoldDB" id="F2IEM9"/>
<evidence type="ECO:0008006" key="3">
    <source>
        <dbReference type="Google" id="ProtNLM"/>
    </source>
</evidence>
<name>F2IEM9_FLUTR</name>
<dbReference type="OrthoDB" id="1339516at2"/>
<keyword evidence="2" id="KW-1185">Reference proteome</keyword>